<reference evidence="1" key="1">
    <citation type="journal article" date="2020" name="Stud. Mycol.">
        <title>101 Dothideomycetes genomes: a test case for predicting lifestyles and emergence of pathogens.</title>
        <authorList>
            <person name="Haridas S."/>
            <person name="Albert R."/>
            <person name="Binder M."/>
            <person name="Bloem J."/>
            <person name="Labutti K."/>
            <person name="Salamov A."/>
            <person name="Andreopoulos B."/>
            <person name="Baker S."/>
            <person name="Barry K."/>
            <person name="Bills G."/>
            <person name="Bluhm B."/>
            <person name="Cannon C."/>
            <person name="Castanera R."/>
            <person name="Culley D."/>
            <person name="Daum C."/>
            <person name="Ezra D."/>
            <person name="Gonzalez J."/>
            <person name="Henrissat B."/>
            <person name="Kuo A."/>
            <person name="Liang C."/>
            <person name="Lipzen A."/>
            <person name="Lutzoni F."/>
            <person name="Magnuson J."/>
            <person name="Mondo S."/>
            <person name="Nolan M."/>
            <person name="Ohm R."/>
            <person name="Pangilinan J."/>
            <person name="Park H.-J."/>
            <person name="Ramirez L."/>
            <person name="Alfaro M."/>
            <person name="Sun H."/>
            <person name="Tritt A."/>
            <person name="Yoshinaga Y."/>
            <person name="Zwiers L.-H."/>
            <person name="Turgeon B."/>
            <person name="Goodwin S."/>
            <person name="Spatafora J."/>
            <person name="Crous P."/>
            <person name="Grigoriev I."/>
        </authorList>
    </citation>
    <scope>NUCLEOTIDE SEQUENCE</scope>
    <source>
        <strain evidence="1">CBS 480.64</strain>
    </source>
</reference>
<gene>
    <name evidence="1" type="ORF">K470DRAFT_93617</name>
</gene>
<name>A0A6A7BWL9_9PEZI</name>
<organism evidence="1 2">
    <name type="scientific">Piedraia hortae CBS 480.64</name>
    <dbReference type="NCBI Taxonomy" id="1314780"/>
    <lineage>
        <taxon>Eukaryota</taxon>
        <taxon>Fungi</taxon>
        <taxon>Dikarya</taxon>
        <taxon>Ascomycota</taxon>
        <taxon>Pezizomycotina</taxon>
        <taxon>Dothideomycetes</taxon>
        <taxon>Dothideomycetidae</taxon>
        <taxon>Capnodiales</taxon>
        <taxon>Piedraiaceae</taxon>
        <taxon>Piedraia</taxon>
    </lineage>
</organism>
<sequence length="100" mass="10763">MAPAVAGGGIILVAHFAHTKLIDPQKSDGMLNRPVIIQTCPVSKWGSGKRSTHISATVHCGDTVGGGVAVAVREERGTETRQTPCFRPDMNPYLLQIRWV</sequence>
<evidence type="ECO:0000313" key="2">
    <source>
        <dbReference type="Proteomes" id="UP000799421"/>
    </source>
</evidence>
<evidence type="ECO:0000313" key="1">
    <source>
        <dbReference type="EMBL" id="KAF2859620.1"/>
    </source>
</evidence>
<dbReference type="Proteomes" id="UP000799421">
    <property type="component" value="Unassembled WGS sequence"/>
</dbReference>
<dbReference type="EMBL" id="MU005990">
    <property type="protein sequence ID" value="KAF2859620.1"/>
    <property type="molecule type" value="Genomic_DNA"/>
</dbReference>
<keyword evidence="2" id="KW-1185">Reference proteome</keyword>
<protein>
    <submittedName>
        <fullName evidence="1">Uncharacterized protein</fullName>
    </submittedName>
</protein>
<accession>A0A6A7BWL9</accession>
<proteinExistence type="predicted"/>
<dbReference type="AlphaFoldDB" id="A0A6A7BWL9"/>